<dbReference type="PANTHER" id="PTHR33280:SF6">
    <property type="entry name" value="LARGE RIBOSOMAL SUBUNIT PROTEIN BL31A"/>
    <property type="match status" value="1"/>
</dbReference>
<comment type="caution">
    <text evidence="8">The sequence shown here is derived from an EMBL/GenBank/DDBJ whole genome shotgun (WGS) entry which is preliminary data.</text>
</comment>
<dbReference type="STRING" id="1802697.A2925_02205"/>
<evidence type="ECO:0000313" key="9">
    <source>
        <dbReference type="Proteomes" id="UP000178256"/>
    </source>
</evidence>
<evidence type="ECO:0000256" key="4">
    <source>
        <dbReference type="ARBA" id="ARBA00022980"/>
    </source>
</evidence>
<keyword evidence="7" id="KW-0479">Metal-binding</keyword>
<comment type="cofactor">
    <cofactor evidence="7">
        <name>Zn(2+)</name>
        <dbReference type="ChEBI" id="CHEBI:29105"/>
    </cofactor>
    <text evidence="7">Binds 1 zinc ion per subunit.</text>
</comment>
<evidence type="ECO:0000256" key="1">
    <source>
        <dbReference type="ARBA" id="ARBA00009296"/>
    </source>
</evidence>
<dbReference type="GO" id="GO:1990904">
    <property type="term" value="C:ribonucleoprotein complex"/>
    <property type="evidence" value="ECO:0007669"/>
    <property type="project" value="UniProtKB-KW"/>
</dbReference>
<evidence type="ECO:0000256" key="2">
    <source>
        <dbReference type="ARBA" id="ARBA00022730"/>
    </source>
</evidence>
<dbReference type="HAMAP" id="MF_00501">
    <property type="entry name" value="Ribosomal_bL31_1"/>
    <property type="match status" value="1"/>
</dbReference>
<dbReference type="GO" id="GO:0046872">
    <property type="term" value="F:metal ion binding"/>
    <property type="evidence" value="ECO:0007669"/>
    <property type="project" value="UniProtKB-KW"/>
</dbReference>
<evidence type="ECO:0000256" key="5">
    <source>
        <dbReference type="ARBA" id="ARBA00023274"/>
    </source>
</evidence>
<dbReference type="PANTHER" id="PTHR33280">
    <property type="entry name" value="50S RIBOSOMAL PROTEIN L31, CHLOROPLASTIC"/>
    <property type="match status" value="1"/>
</dbReference>
<dbReference type="SUPFAM" id="SSF143800">
    <property type="entry name" value="L28p-like"/>
    <property type="match status" value="1"/>
</dbReference>
<keyword evidence="2 7" id="KW-0699">rRNA-binding</keyword>
<dbReference type="Proteomes" id="UP000178256">
    <property type="component" value="Unassembled WGS sequence"/>
</dbReference>
<dbReference type="InterPro" id="IPR027491">
    <property type="entry name" value="Ribosomal_bL31_A"/>
</dbReference>
<dbReference type="AlphaFoldDB" id="A0A1F8GJD3"/>
<dbReference type="GO" id="GO:0003735">
    <property type="term" value="F:structural constituent of ribosome"/>
    <property type="evidence" value="ECO:0007669"/>
    <property type="project" value="InterPro"/>
</dbReference>
<evidence type="ECO:0000256" key="7">
    <source>
        <dbReference type="HAMAP-Rule" id="MF_00501"/>
    </source>
</evidence>
<organism evidence="8 9">
    <name type="scientific">Candidatus Yanofskybacteria bacterium RIFCSPLOWO2_01_FULL_44_22</name>
    <dbReference type="NCBI Taxonomy" id="1802697"/>
    <lineage>
        <taxon>Bacteria</taxon>
        <taxon>Candidatus Yanofskyibacteriota</taxon>
    </lineage>
</organism>
<keyword evidence="5 7" id="KW-0687">Ribonucleoprotein</keyword>
<evidence type="ECO:0000313" key="8">
    <source>
        <dbReference type="EMBL" id="OGN25517.1"/>
    </source>
</evidence>
<dbReference type="GO" id="GO:0019843">
    <property type="term" value="F:rRNA binding"/>
    <property type="evidence" value="ECO:0007669"/>
    <property type="project" value="UniProtKB-KW"/>
</dbReference>
<keyword evidence="7" id="KW-0862">Zinc</keyword>
<sequence length="78" mass="9023">MRQDIHPNYHPKAKITCACGHEWVTGSTMPELSVNICANCHPFYTGQEKIVDTRGRVEKFKKRMEKSRGKARHRNPKS</sequence>
<dbReference type="NCBIfam" id="NF000612">
    <property type="entry name" value="PRK00019.1"/>
    <property type="match status" value="1"/>
</dbReference>
<evidence type="ECO:0000256" key="3">
    <source>
        <dbReference type="ARBA" id="ARBA00022884"/>
    </source>
</evidence>
<dbReference type="NCBIfam" id="TIGR00105">
    <property type="entry name" value="L31"/>
    <property type="match status" value="1"/>
</dbReference>
<name>A0A1F8GJD3_9BACT</name>
<feature type="binding site" evidence="7">
    <location>
        <position position="37"/>
    </location>
    <ligand>
        <name>Zn(2+)</name>
        <dbReference type="ChEBI" id="CHEBI:29105"/>
    </ligand>
</feature>
<dbReference type="InterPro" id="IPR034704">
    <property type="entry name" value="Ribosomal_bL28/bL31-like_sf"/>
</dbReference>
<dbReference type="InterPro" id="IPR042105">
    <property type="entry name" value="Ribosomal_bL31_sf"/>
</dbReference>
<dbReference type="NCBIfam" id="NF001809">
    <property type="entry name" value="PRK00528.1"/>
    <property type="match status" value="1"/>
</dbReference>
<dbReference type="GO" id="GO:0005840">
    <property type="term" value="C:ribosome"/>
    <property type="evidence" value="ECO:0007669"/>
    <property type="project" value="UniProtKB-KW"/>
</dbReference>
<protein>
    <recommendedName>
        <fullName evidence="6 7">Large ribosomal subunit protein bL31</fullName>
    </recommendedName>
</protein>
<dbReference type="PRINTS" id="PR01249">
    <property type="entry name" value="RIBOSOMALL31"/>
</dbReference>
<dbReference type="EMBL" id="MGKL01000018">
    <property type="protein sequence ID" value="OGN25517.1"/>
    <property type="molecule type" value="Genomic_DNA"/>
</dbReference>
<evidence type="ECO:0000256" key="6">
    <source>
        <dbReference type="ARBA" id="ARBA00035687"/>
    </source>
</evidence>
<dbReference type="InterPro" id="IPR002150">
    <property type="entry name" value="Ribosomal_bL31"/>
</dbReference>
<comment type="subunit">
    <text evidence="7">Part of the 50S ribosomal subunit.</text>
</comment>
<dbReference type="GO" id="GO:0006412">
    <property type="term" value="P:translation"/>
    <property type="evidence" value="ECO:0007669"/>
    <property type="project" value="UniProtKB-UniRule"/>
</dbReference>
<feature type="binding site" evidence="7">
    <location>
        <position position="19"/>
    </location>
    <ligand>
        <name>Zn(2+)</name>
        <dbReference type="ChEBI" id="CHEBI:29105"/>
    </ligand>
</feature>
<keyword evidence="4 7" id="KW-0689">Ribosomal protein</keyword>
<feature type="binding site" evidence="7">
    <location>
        <position position="17"/>
    </location>
    <ligand>
        <name>Zn(2+)</name>
        <dbReference type="ChEBI" id="CHEBI:29105"/>
    </ligand>
</feature>
<accession>A0A1F8GJD3</accession>
<gene>
    <name evidence="7" type="primary">rpmE</name>
    <name evidence="8" type="ORF">A2925_02205</name>
</gene>
<proteinExistence type="inferred from homology"/>
<dbReference type="Gene3D" id="4.10.830.30">
    <property type="entry name" value="Ribosomal protein L31"/>
    <property type="match status" value="1"/>
</dbReference>
<feature type="binding site" evidence="7">
    <location>
        <position position="40"/>
    </location>
    <ligand>
        <name>Zn(2+)</name>
        <dbReference type="ChEBI" id="CHEBI:29105"/>
    </ligand>
</feature>
<reference evidence="8 9" key="1">
    <citation type="journal article" date="2016" name="Nat. Commun.">
        <title>Thousands of microbial genomes shed light on interconnected biogeochemical processes in an aquifer system.</title>
        <authorList>
            <person name="Anantharaman K."/>
            <person name="Brown C.T."/>
            <person name="Hug L.A."/>
            <person name="Sharon I."/>
            <person name="Castelle C.J."/>
            <person name="Probst A.J."/>
            <person name="Thomas B.C."/>
            <person name="Singh A."/>
            <person name="Wilkins M.J."/>
            <person name="Karaoz U."/>
            <person name="Brodie E.L."/>
            <person name="Williams K.H."/>
            <person name="Hubbard S.S."/>
            <person name="Banfield J.F."/>
        </authorList>
    </citation>
    <scope>NUCLEOTIDE SEQUENCE [LARGE SCALE GENOMIC DNA]</scope>
</reference>
<comment type="similarity">
    <text evidence="1 7">Belongs to the bacterial ribosomal protein bL31 family. Type A subfamily.</text>
</comment>
<comment type="function">
    <text evidence="7">Binds the 23S rRNA.</text>
</comment>
<keyword evidence="3 7" id="KW-0694">RNA-binding</keyword>
<dbReference type="Pfam" id="PF01197">
    <property type="entry name" value="Ribosomal_L31"/>
    <property type="match status" value="1"/>
</dbReference>